<dbReference type="RefSeq" id="WP_163946502.1">
    <property type="nucleotide sequence ID" value="NZ_JAAFZH010000003.1"/>
</dbReference>
<proteinExistence type="predicted"/>
<keyword evidence="3 6" id="KW-0479">Metal-binding</keyword>
<dbReference type="InterPro" id="IPR051395">
    <property type="entry name" value="Cytochrome_c_Peroxidase/MauG"/>
</dbReference>
<dbReference type="Proteomes" id="UP000474175">
    <property type="component" value="Unassembled WGS sequence"/>
</dbReference>
<reference evidence="8 9" key="1">
    <citation type="submission" date="2020-02" db="EMBL/GenBank/DDBJ databases">
        <title>Draft genome sequence of two Spirosoma agri KCTC 52727 and Spirosoma terrae KCTC 52035.</title>
        <authorList>
            <person name="Rojas J."/>
            <person name="Ambika Manirajan B."/>
            <person name="Suarez C."/>
            <person name="Ratering S."/>
            <person name="Schnell S."/>
        </authorList>
    </citation>
    <scope>NUCLEOTIDE SEQUENCE [LARGE SCALE GENOMIC DNA]</scope>
    <source>
        <strain evidence="8 9">KCTC 52035</strain>
    </source>
</reference>
<dbReference type="PROSITE" id="PS51007">
    <property type="entry name" value="CYTC"/>
    <property type="match status" value="2"/>
</dbReference>
<evidence type="ECO:0000313" key="9">
    <source>
        <dbReference type="Proteomes" id="UP000474175"/>
    </source>
</evidence>
<evidence type="ECO:0000256" key="3">
    <source>
        <dbReference type="ARBA" id="ARBA00022723"/>
    </source>
</evidence>
<dbReference type="GO" id="GO:0004130">
    <property type="term" value="F:cytochrome-c peroxidase activity"/>
    <property type="evidence" value="ECO:0007669"/>
    <property type="project" value="TreeGrafter"/>
</dbReference>
<dbReference type="Gene3D" id="1.10.760.10">
    <property type="entry name" value="Cytochrome c-like domain"/>
    <property type="match status" value="2"/>
</dbReference>
<dbReference type="EMBL" id="JAAFZH010000003">
    <property type="protein sequence ID" value="NDU95135.1"/>
    <property type="molecule type" value="Genomic_DNA"/>
</dbReference>
<dbReference type="AlphaFoldDB" id="A0A6L9L3D6"/>
<dbReference type="GO" id="GO:0030313">
    <property type="term" value="C:cell envelope"/>
    <property type="evidence" value="ECO:0007669"/>
    <property type="project" value="UniProtKB-SubCell"/>
</dbReference>
<dbReference type="GO" id="GO:0009055">
    <property type="term" value="F:electron transfer activity"/>
    <property type="evidence" value="ECO:0007669"/>
    <property type="project" value="InterPro"/>
</dbReference>
<comment type="caution">
    <text evidence="8">The sequence shown here is derived from an EMBL/GenBank/DDBJ whole genome shotgun (WGS) entry which is preliminary data.</text>
</comment>
<evidence type="ECO:0000256" key="5">
    <source>
        <dbReference type="ARBA" id="ARBA00023004"/>
    </source>
</evidence>
<dbReference type="PANTHER" id="PTHR30600">
    <property type="entry name" value="CYTOCHROME C PEROXIDASE-RELATED"/>
    <property type="match status" value="1"/>
</dbReference>
<organism evidence="8 9">
    <name type="scientific">Spirosoma terrae</name>
    <dbReference type="NCBI Taxonomy" id="1968276"/>
    <lineage>
        <taxon>Bacteria</taxon>
        <taxon>Pseudomonadati</taxon>
        <taxon>Bacteroidota</taxon>
        <taxon>Cytophagia</taxon>
        <taxon>Cytophagales</taxon>
        <taxon>Cytophagaceae</taxon>
        <taxon>Spirosoma</taxon>
    </lineage>
</organism>
<dbReference type="GO" id="GO:0046872">
    <property type="term" value="F:metal ion binding"/>
    <property type="evidence" value="ECO:0007669"/>
    <property type="project" value="UniProtKB-KW"/>
</dbReference>
<keyword evidence="9" id="KW-1185">Reference proteome</keyword>
<dbReference type="Pfam" id="PF03150">
    <property type="entry name" value="CCP_MauG"/>
    <property type="match status" value="1"/>
</dbReference>
<feature type="domain" description="Cytochrome c" evidence="7">
    <location>
        <begin position="234"/>
        <end position="359"/>
    </location>
</feature>
<evidence type="ECO:0000256" key="2">
    <source>
        <dbReference type="ARBA" id="ARBA00022617"/>
    </source>
</evidence>
<dbReference type="InterPro" id="IPR009056">
    <property type="entry name" value="Cyt_c-like_dom"/>
</dbReference>
<evidence type="ECO:0000256" key="4">
    <source>
        <dbReference type="ARBA" id="ARBA00023002"/>
    </source>
</evidence>
<name>A0A6L9L3D6_9BACT</name>
<feature type="domain" description="Cytochrome c" evidence="7">
    <location>
        <begin position="80"/>
        <end position="182"/>
    </location>
</feature>
<dbReference type="InterPro" id="IPR036909">
    <property type="entry name" value="Cyt_c-like_dom_sf"/>
</dbReference>
<evidence type="ECO:0000259" key="7">
    <source>
        <dbReference type="PROSITE" id="PS51007"/>
    </source>
</evidence>
<keyword evidence="5 6" id="KW-0408">Iron</keyword>
<evidence type="ECO:0000313" key="8">
    <source>
        <dbReference type="EMBL" id="NDU95135.1"/>
    </source>
</evidence>
<dbReference type="GO" id="GO:0020037">
    <property type="term" value="F:heme binding"/>
    <property type="evidence" value="ECO:0007669"/>
    <property type="project" value="InterPro"/>
</dbReference>
<protein>
    <submittedName>
        <fullName evidence="8">C-type cytochrome</fullName>
    </submittedName>
</protein>
<gene>
    <name evidence="8" type="ORF">GK108_09645</name>
</gene>
<comment type="subcellular location">
    <subcellularLocation>
        <location evidence="1">Cell envelope</location>
    </subcellularLocation>
</comment>
<dbReference type="SUPFAM" id="SSF46626">
    <property type="entry name" value="Cytochrome c"/>
    <property type="match status" value="2"/>
</dbReference>
<dbReference type="PROSITE" id="PS51257">
    <property type="entry name" value="PROKAR_LIPOPROTEIN"/>
    <property type="match status" value="1"/>
</dbReference>
<evidence type="ECO:0000256" key="1">
    <source>
        <dbReference type="ARBA" id="ARBA00004196"/>
    </source>
</evidence>
<keyword evidence="2 6" id="KW-0349">Heme</keyword>
<dbReference type="InterPro" id="IPR004852">
    <property type="entry name" value="Di-haem_cyt_c_peroxidsae"/>
</dbReference>
<evidence type="ECO:0000256" key="6">
    <source>
        <dbReference type="PROSITE-ProRule" id="PRU00433"/>
    </source>
</evidence>
<sequence>MTRQTIYTIKYIGLVVSLLLFALAVSCQTKNGGNEPTPNPDTTSTNPGGVVFNPTAVPFPQPANFPIPVYNLSQNPLTTQGVALGKALFYDPQLSRDSTISCGFCHQQFAGFAHSDHALSHGIDSKFGPRNVPSIQNMAWSREFFWDGGVTDLNTLSIAPLTNPVEMDMKFADVLARVQQSPKYPGMFTAAFGSDTVTTARFLKAIAQFVVTMVSADSRYDKYVRNESGGTLTSDELAGLTLFKQKCATCHAMDLFTDYSYRNNGLPVGSINDQGRFIITQNEVDRLKFKVPSLRNVERTFPYMHDGRFSTLEQILDHYTSGVKDSPTLDPLLKADGRLGIAMTDTEKKQIISFLKTLTDNTFLTNRKLSAN</sequence>
<accession>A0A6L9L3D6</accession>
<keyword evidence="4" id="KW-0560">Oxidoreductase</keyword>